<feature type="domain" description="Transposase IS200-like" evidence="1">
    <location>
        <begin position="9"/>
        <end position="126"/>
    </location>
</feature>
<dbReference type="EMBL" id="PFBL01000023">
    <property type="protein sequence ID" value="PIR82956.1"/>
    <property type="molecule type" value="Genomic_DNA"/>
</dbReference>
<dbReference type="Proteomes" id="UP000230179">
    <property type="component" value="Unassembled WGS sequence"/>
</dbReference>
<dbReference type="Pfam" id="PF01797">
    <property type="entry name" value="Y1_Tnp"/>
    <property type="match status" value="1"/>
</dbReference>
<evidence type="ECO:0000313" key="3">
    <source>
        <dbReference type="Proteomes" id="UP000230179"/>
    </source>
</evidence>
<name>A0A2H0UB84_9BACT</name>
<comment type="caution">
    <text evidence="2">The sequence shown here is derived from an EMBL/GenBank/DDBJ whole genome shotgun (WGS) entry which is preliminary data.</text>
</comment>
<dbReference type="AlphaFoldDB" id="A0A2H0UB84"/>
<dbReference type="GO" id="GO:0003677">
    <property type="term" value="F:DNA binding"/>
    <property type="evidence" value="ECO:0007669"/>
    <property type="project" value="InterPro"/>
</dbReference>
<accession>A0A2H0UB84</accession>
<dbReference type="InterPro" id="IPR036515">
    <property type="entry name" value="Transposase_17_sf"/>
</dbReference>
<dbReference type="InterPro" id="IPR002686">
    <property type="entry name" value="Transposase_17"/>
</dbReference>
<dbReference type="PANTHER" id="PTHR34322:SF2">
    <property type="entry name" value="TRANSPOSASE IS200-LIKE DOMAIN-CONTAINING PROTEIN"/>
    <property type="match status" value="1"/>
</dbReference>
<protein>
    <recommendedName>
        <fullName evidence="1">Transposase IS200-like domain-containing protein</fullName>
    </recommendedName>
</protein>
<dbReference type="Gene3D" id="3.30.70.1290">
    <property type="entry name" value="Transposase IS200-like"/>
    <property type="match status" value="1"/>
</dbReference>
<reference evidence="3" key="1">
    <citation type="submission" date="2017-09" db="EMBL/GenBank/DDBJ databases">
        <title>Depth-based differentiation of microbial function through sediment-hosted aquifers and enrichment of novel symbionts in the deep terrestrial subsurface.</title>
        <authorList>
            <person name="Probst A.J."/>
            <person name="Ladd B."/>
            <person name="Jarett J.K."/>
            <person name="Geller-Mcgrath D.E."/>
            <person name="Sieber C.M.K."/>
            <person name="Emerson J.B."/>
            <person name="Anantharaman K."/>
            <person name="Thomas B.C."/>
            <person name="Malmstrom R."/>
            <person name="Stieglmeier M."/>
            <person name="Klingl A."/>
            <person name="Woyke T."/>
            <person name="Ryan C.M."/>
            <person name="Banfield J.F."/>
        </authorList>
    </citation>
    <scope>NUCLEOTIDE SEQUENCE [LARGE SCALE GENOMIC DNA]</scope>
</reference>
<gene>
    <name evidence="2" type="ORF">COU19_03025</name>
</gene>
<dbReference type="SMART" id="SM01321">
    <property type="entry name" value="Y1_Tnp"/>
    <property type="match status" value="1"/>
</dbReference>
<organism evidence="2 3">
    <name type="scientific">Candidatus Kaiserbacteria bacterium CG10_big_fil_rev_8_21_14_0_10_56_12</name>
    <dbReference type="NCBI Taxonomy" id="1974611"/>
    <lineage>
        <taxon>Bacteria</taxon>
        <taxon>Candidatus Kaiseribacteriota</taxon>
    </lineage>
</organism>
<evidence type="ECO:0000259" key="1">
    <source>
        <dbReference type="SMART" id="SM01321"/>
    </source>
</evidence>
<dbReference type="GO" id="GO:0006313">
    <property type="term" value="P:DNA transposition"/>
    <property type="evidence" value="ECO:0007669"/>
    <property type="project" value="InterPro"/>
</dbReference>
<proteinExistence type="predicted"/>
<dbReference type="PANTHER" id="PTHR34322">
    <property type="entry name" value="TRANSPOSASE, Y1_TNP DOMAIN-CONTAINING"/>
    <property type="match status" value="1"/>
</dbReference>
<evidence type="ECO:0000313" key="2">
    <source>
        <dbReference type="EMBL" id="PIR82956.1"/>
    </source>
</evidence>
<sequence length="224" mass="26494">MTRINRTDVGDQIYHVLNRANARVQVFDTPFDYKMFEDILEEARERFGMRLLAYCLMPNHWHLVLYPKQDGDLQKFMSWVSNTHTRRWHTAKGTIGEGHLYQGRYKSFLCQADIHFLTLVRYVERNAKKANLAKRAEFWQWSSVWRREVGTPAQQKLLSAWPVPTPNNYLLWLNAPQTASEEEAIERSEEKNIPFGTNRWQTMMVKKHRLGQTMRGVGRPKNRG</sequence>
<dbReference type="GO" id="GO:0004803">
    <property type="term" value="F:transposase activity"/>
    <property type="evidence" value="ECO:0007669"/>
    <property type="project" value="InterPro"/>
</dbReference>
<dbReference type="SUPFAM" id="SSF143422">
    <property type="entry name" value="Transposase IS200-like"/>
    <property type="match status" value="1"/>
</dbReference>